<dbReference type="InterPro" id="IPR011990">
    <property type="entry name" value="TPR-like_helical_dom_sf"/>
</dbReference>
<evidence type="ECO:0000313" key="6">
    <source>
        <dbReference type="Proteomes" id="UP000293865"/>
    </source>
</evidence>
<protein>
    <submittedName>
        <fullName evidence="5">Helix-turn-helix transcriptional regulator</fullName>
    </submittedName>
</protein>
<dbReference type="Gene3D" id="1.10.10.10">
    <property type="entry name" value="Winged helix-like DNA-binding domain superfamily/Winged helix DNA-binding domain"/>
    <property type="match status" value="1"/>
</dbReference>
<dbReference type="Gene3D" id="1.25.40.10">
    <property type="entry name" value="Tetratricopeptide repeat domain"/>
    <property type="match status" value="1"/>
</dbReference>
<dbReference type="SMART" id="SM00421">
    <property type="entry name" value="HTH_LUXR"/>
    <property type="match status" value="1"/>
</dbReference>
<dbReference type="PRINTS" id="PR00038">
    <property type="entry name" value="HTHLUXR"/>
</dbReference>
<proteinExistence type="predicted"/>
<dbReference type="RefSeq" id="WP_129519678.1">
    <property type="nucleotide sequence ID" value="NZ_SDPN01000005.1"/>
</dbReference>
<keyword evidence="3" id="KW-0804">Transcription</keyword>
<dbReference type="Proteomes" id="UP000293865">
    <property type="component" value="Unassembled WGS sequence"/>
</dbReference>
<evidence type="ECO:0000256" key="3">
    <source>
        <dbReference type="ARBA" id="ARBA00023163"/>
    </source>
</evidence>
<dbReference type="InterPro" id="IPR036388">
    <property type="entry name" value="WH-like_DNA-bd_sf"/>
</dbReference>
<dbReference type="SUPFAM" id="SSF46894">
    <property type="entry name" value="C-terminal effector domain of the bipartite response regulators"/>
    <property type="match status" value="1"/>
</dbReference>
<dbReference type="OrthoDB" id="3178268at2"/>
<dbReference type="InterPro" id="IPR000792">
    <property type="entry name" value="Tscrpt_reg_LuxR_C"/>
</dbReference>
<dbReference type="Pfam" id="PF00196">
    <property type="entry name" value="GerE"/>
    <property type="match status" value="1"/>
</dbReference>
<dbReference type="PANTHER" id="PTHR44688:SF16">
    <property type="entry name" value="DNA-BINDING TRANSCRIPTIONAL ACTIVATOR DEVR_DOSR"/>
    <property type="match status" value="1"/>
</dbReference>
<sequence>MQESPEDPAGISWRTIARECGSALRSRISTEPEQSWSSDPAKLLALAGGFRAAGATNPYAAEPYLDAADALLADGTAEPGLTALALVVRSVTMRELGRYSSARSLLRTASGSLARADLSFSERIELRALVVMHEGFCELQQGDLDSARRTLVRALHLAGDRTAPALLAEGYGCTALIELRTGSLRDAEATITTALEIARSAELGNEPCTAPARLAQASLAIERGQLDGVGDRLAELAHDTAGTEYAPLVLAMTSSFHEAVGDDDGAMDDLQELQLVIRDWEAPSLSRTLHDYARVGLLVRHQETASARAQLARLEPDATHSRCPAAWSARIALDTGDYAGAIELTNPCLAMGDMHAPGTATLANLANAAAHDLLGDVKTADTLFARALLLASSAGLVRPFGFLPRQHLAQLVERANGMRQPQHVQRMLELISTRLTDDHADGAAVLSPREHIVLERLVEGETQQRISFELSVSPNTVKTQLRSIYRKLGVTTRDGAVQRARTLGIIS</sequence>
<name>A0A4Q2L2R8_9MICO</name>
<dbReference type="AlphaFoldDB" id="A0A4Q2L2R8"/>
<evidence type="ECO:0000313" key="5">
    <source>
        <dbReference type="EMBL" id="RXZ72414.1"/>
    </source>
</evidence>
<dbReference type="PROSITE" id="PS50043">
    <property type="entry name" value="HTH_LUXR_2"/>
    <property type="match status" value="1"/>
</dbReference>
<gene>
    <name evidence="5" type="ORF">ESP51_04410</name>
</gene>
<evidence type="ECO:0000256" key="2">
    <source>
        <dbReference type="ARBA" id="ARBA00023125"/>
    </source>
</evidence>
<keyword evidence="6" id="KW-1185">Reference proteome</keyword>
<dbReference type="EMBL" id="SDPN01000005">
    <property type="protein sequence ID" value="RXZ72414.1"/>
    <property type="molecule type" value="Genomic_DNA"/>
</dbReference>
<evidence type="ECO:0000259" key="4">
    <source>
        <dbReference type="PROSITE" id="PS50043"/>
    </source>
</evidence>
<dbReference type="PANTHER" id="PTHR44688">
    <property type="entry name" value="DNA-BINDING TRANSCRIPTIONAL ACTIVATOR DEVR_DOSR"/>
    <property type="match status" value="1"/>
</dbReference>
<dbReference type="InterPro" id="IPR016032">
    <property type="entry name" value="Sig_transdc_resp-reg_C-effctor"/>
</dbReference>
<organism evidence="5 6">
    <name type="scientific">Agromyces albus</name>
    <dbReference type="NCBI Taxonomy" id="205332"/>
    <lineage>
        <taxon>Bacteria</taxon>
        <taxon>Bacillati</taxon>
        <taxon>Actinomycetota</taxon>
        <taxon>Actinomycetes</taxon>
        <taxon>Micrococcales</taxon>
        <taxon>Microbacteriaceae</taxon>
        <taxon>Agromyces</taxon>
    </lineage>
</organism>
<accession>A0A4Q2L2R8</accession>
<evidence type="ECO:0000256" key="1">
    <source>
        <dbReference type="ARBA" id="ARBA00023015"/>
    </source>
</evidence>
<feature type="domain" description="HTH luxR-type" evidence="4">
    <location>
        <begin position="439"/>
        <end position="504"/>
    </location>
</feature>
<reference evidence="5 6" key="1">
    <citation type="submission" date="2019-01" db="EMBL/GenBank/DDBJ databases">
        <title>Agromyces.</title>
        <authorList>
            <person name="Li J."/>
        </authorList>
    </citation>
    <scope>NUCLEOTIDE SEQUENCE [LARGE SCALE GENOMIC DNA]</scope>
    <source>
        <strain evidence="5 6">DSM 15934</strain>
    </source>
</reference>
<dbReference type="CDD" id="cd06170">
    <property type="entry name" value="LuxR_C_like"/>
    <property type="match status" value="1"/>
</dbReference>
<comment type="caution">
    <text evidence="5">The sequence shown here is derived from an EMBL/GenBank/DDBJ whole genome shotgun (WGS) entry which is preliminary data.</text>
</comment>
<dbReference type="GO" id="GO:0006355">
    <property type="term" value="P:regulation of DNA-templated transcription"/>
    <property type="evidence" value="ECO:0007669"/>
    <property type="project" value="InterPro"/>
</dbReference>
<keyword evidence="1" id="KW-0805">Transcription regulation</keyword>
<keyword evidence="2" id="KW-0238">DNA-binding</keyword>
<dbReference type="SUPFAM" id="SSF48452">
    <property type="entry name" value="TPR-like"/>
    <property type="match status" value="1"/>
</dbReference>
<dbReference type="GO" id="GO:0003677">
    <property type="term" value="F:DNA binding"/>
    <property type="evidence" value="ECO:0007669"/>
    <property type="project" value="UniProtKB-KW"/>
</dbReference>